<protein>
    <submittedName>
        <fullName evidence="2">ATP synthase subunit delta</fullName>
    </submittedName>
</protein>
<evidence type="ECO:0000313" key="3">
    <source>
        <dbReference type="Proteomes" id="UP001219518"/>
    </source>
</evidence>
<gene>
    <name evidence="2" type="ORF">KUF71_013064</name>
</gene>
<keyword evidence="3" id="KW-1185">Reference proteome</keyword>
<name>A0AAE1I437_9NEOP</name>
<feature type="region of interest" description="Disordered" evidence="1">
    <location>
        <begin position="1"/>
        <end position="23"/>
    </location>
</feature>
<comment type="caution">
    <text evidence="2">The sequence shown here is derived from an EMBL/GenBank/DDBJ whole genome shotgun (WGS) entry which is preliminary data.</text>
</comment>
<sequence length="115" mass="12260">MDKPSFKSNCQATSRKQGNSDAASGMLRISGLVVSSPCVSSYARNYSNTSDNDSNVSGVDEHAFGSESDNSGSFGNDNAVDNVGSDREEMDCQEVSDNDSNRSEDSDVISEEEIN</sequence>
<feature type="compositionally biased region" description="Acidic residues" evidence="1">
    <location>
        <begin position="88"/>
        <end position="97"/>
    </location>
</feature>
<dbReference type="EMBL" id="JAHWGI010001437">
    <property type="protein sequence ID" value="KAK3932605.1"/>
    <property type="molecule type" value="Genomic_DNA"/>
</dbReference>
<dbReference type="Proteomes" id="UP001219518">
    <property type="component" value="Unassembled WGS sequence"/>
</dbReference>
<proteinExistence type="predicted"/>
<feature type="compositionally biased region" description="Polar residues" evidence="1">
    <location>
        <begin position="43"/>
        <end position="57"/>
    </location>
</feature>
<reference evidence="2" key="1">
    <citation type="submission" date="2021-07" db="EMBL/GenBank/DDBJ databases">
        <authorList>
            <person name="Catto M.A."/>
            <person name="Jacobson A."/>
            <person name="Kennedy G."/>
            <person name="Labadie P."/>
            <person name="Hunt B.G."/>
            <person name="Srinivasan R."/>
        </authorList>
    </citation>
    <scope>NUCLEOTIDE SEQUENCE</scope>
    <source>
        <strain evidence="2">PL_HMW_Pooled</strain>
        <tissue evidence="2">Head</tissue>
    </source>
</reference>
<feature type="region of interest" description="Disordered" evidence="1">
    <location>
        <begin position="43"/>
        <end position="115"/>
    </location>
</feature>
<dbReference type="AlphaFoldDB" id="A0AAE1I437"/>
<feature type="compositionally biased region" description="Polar residues" evidence="1">
    <location>
        <begin position="1"/>
        <end position="22"/>
    </location>
</feature>
<evidence type="ECO:0000313" key="2">
    <source>
        <dbReference type="EMBL" id="KAK3932605.1"/>
    </source>
</evidence>
<evidence type="ECO:0000256" key="1">
    <source>
        <dbReference type="SAM" id="MobiDB-lite"/>
    </source>
</evidence>
<organism evidence="2 3">
    <name type="scientific">Frankliniella fusca</name>
    <dbReference type="NCBI Taxonomy" id="407009"/>
    <lineage>
        <taxon>Eukaryota</taxon>
        <taxon>Metazoa</taxon>
        <taxon>Ecdysozoa</taxon>
        <taxon>Arthropoda</taxon>
        <taxon>Hexapoda</taxon>
        <taxon>Insecta</taxon>
        <taxon>Pterygota</taxon>
        <taxon>Neoptera</taxon>
        <taxon>Paraneoptera</taxon>
        <taxon>Thysanoptera</taxon>
        <taxon>Terebrantia</taxon>
        <taxon>Thripoidea</taxon>
        <taxon>Thripidae</taxon>
        <taxon>Frankliniella</taxon>
    </lineage>
</organism>
<reference evidence="2" key="2">
    <citation type="journal article" date="2023" name="BMC Genomics">
        <title>Pest status, molecular evolution, and epigenetic factors derived from the genome assembly of Frankliniella fusca, a thysanopteran phytovirus vector.</title>
        <authorList>
            <person name="Catto M.A."/>
            <person name="Labadie P.E."/>
            <person name="Jacobson A.L."/>
            <person name="Kennedy G.G."/>
            <person name="Srinivasan R."/>
            <person name="Hunt B.G."/>
        </authorList>
    </citation>
    <scope>NUCLEOTIDE SEQUENCE</scope>
    <source>
        <strain evidence="2">PL_HMW_Pooled</strain>
    </source>
</reference>
<feature type="compositionally biased region" description="Polar residues" evidence="1">
    <location>
        <begin position="67"/>
        <end position="76"/>
    </location>
</feature>
<feature type="compositionally biased region" description="Acidic residues" evidence="1">
    <location>
        <begin position="106"/>
        <end position="115"/>
    </location>
</feature>
<accession>A0AAE1I437</accession>